<keyword evidence="4" id="KW-1185">Reference proteome</keyword>
<dbReference type="PANTHER" id="PTHR21597">
    <property type="entry name" value="THO2 PROTEIN"/>
    <property type="match status" value="1"/>
</dbReference>
<proteinExistence type="predicted"/>
<feature type="compositionally biased region" description="Polar residues" evidence="1">
    <location>
        <begin position="358"/>
        <end position="373"/>
    </location>
</feature>
<evidence type="ECO:0000313" key="3">
    <source>
        <dbReference type="EMBL" id="EGG23137.1"/>
    </source>
</evidence>
<dbReference type="KEGG" id="dfa:DFA_05267"/>
<dbReference type="Proteomes" id="UP000007797">
    <property type="component" value="Unassembled WGS sequence"/>
</dbReference>
<gene>
    <name evidence="3" type="ORF">DFA_05267</name>
</gene>
<dbReference type="GO" id="GO:0000445">
    <property type="term" value="C:THO complex part of transcription export complex"/>
    <property type="evidence" value="ECO:0007669"/>
    <property type="project" value="TreeGrafter"/>
</dbReference>
<organism evidence="3 4">
    <name type="scientific">Cavenderia fasciculata</name>
    <name type="common">Slime mold</name>
    <name type="synonym">Dictyostelium fasciculatum</name>
    <dbReference type="NCBI Taxonomy" id="261658"/>
    <lineage>
        <taxon>Eukaryota</taxon>
        <taxon>Amoebozoa</taxon>
        <taxon>Evosea</taxon>
        <taxon>Eumycetozoa</taxon>
        <taxon>Dictyostelia</taxon>
        <taxon>Acytosteliales</taxon>
        <taxon>Cavenderiaceae</taxon>
        <taxon>Cavenderia</taxon>
    </lineage>
</organism>
<feature type="region of interest" description="Disordered" evidence="1">
    <location>
        <begin position="339"/>
        <end position="373"/>
    </location>
</feature>
<dbReference type="OrthoDB" id="29024at2759"/>
<dbReference type="GeneID" id="14875431"/>
<feature type="compositionally biased region" description="Basic and acidic residues" evidence="1">
    <location>
        <begin position="339"/>
        <end position="357"/>
    </location>
</feature>
<evidence type="ECO:0000313" key="4">
    <source>
        <dbReference type="Proteomes" id="UP000007797"/>
    </source>
</evidence>
<reference evidence="4" key="1">
    <citation type="journal article" date="2011" name="Genome Res.">
        <title>Phylogeny-wide analysis of social amoeba genomes highlights ancient origins for complex intercellular communication.</title>
        <authorList>
            <person name="Heidel A.J."/>
            <person name="Lawal H.M."/>
            <person name="Felder M."/>
            <person name="Schilde C."/>
            <person name="Helps N.R."/>
            <person name="Tunggal B."/>
            <person name="Rivero F."/>
            <person name="John U."/>
            <person name="Schleicher M."/>
            <person name="Eichinger L."/>
            <person name="Platzer M."/>
            <person name="Noegel A.A."/>
            <person name="Schaap P."/>
            <person name="Gloeckner G."/>
        </authorList>
    </citation>
    <scope>NUCLEOTIDE SEQUENCE [LARGE SCALE GENOMIC DNA]</scope>
    <source>
        <strain evidence="4">SH3</strain>
    </source>
</reference>
<dbReference type="GO" id="GO:0003729">
    <property type="term" value="F:mRNA binding"/>
    <property type="evidence" value="ECO:0007669"/>
    <property type="project" value="TreeGrafter"/>
</dbReference>
<evidence type="ECO:0000259" key="2">
    <source>
        <dbReference type="Pfam" id="PF16134"/>
    </source>
</evidence>
<dbReference type="PANTHER" id="PTHR21597:SF0">
    <property type="entry name" value="THO COMPLEX SUBUNIT 2"/>
    <property type="match status" value="1"/>
</dbReference>
<dbReference type="RefSeq" id="XP_004360988.1">
    <property type="nucleotide sequence ID" value="XM_004360931.1"/>
</dbReference>
<accession>F4PNT4</accession>
<dbReference type="Pfam" id="PF16134">
    <property type="entry name" value="THOC2_N"/>
    <property type="match status" value="1"/>
</dbReference>
<dbReference type="STRING" id="1054147.F4PNT4"/>
<dbReference type="InterPro" id="IPR032302">
    <property type="entry name" value="THOC2_N"/>
</dbReference>
<dbReference type="AlphaFoldDB" id="F4PNT4"/>
<feature type="domain" description="THO complex subunit 2 N-terminal" evidence="2">
    <location>
        <begin position="43"/>
        <end position="440"/>
    </location>
</feature>
<protein>
    <submittedName>
        <fullName evidence="3">THO2 protein</fullName>
    </submittedName>
</protein>
<dbReference type="GO" id="GO:0006406">
    <property type="term" value="P:mRNA export from nucleus"/>
    <property type="evidence" value="ECO:0007669"/>
    <property type="project" value="InterPro"/>
</dbReference>
<dbReference type="EMBL" id="GL883008">
    <property type="protein sequence ID" value="EGG23137.1"/>
    <property type="molecule type" value="Genomic_DNA"/>
</dbReference>
<name>F4PNT4_CACFS</name>
<dbReference type="InterPro" id="IPR040007">
    <property type="entry name" value="Tho2"/>
</dbReference>
<sequence>MTGAGPPLSTSSSSSSSTVDINSNHSDIWESSTKPQLTSKLIELTKKVDQNNKTERYATIRKILYDECTNVTKKQLSITQILSLFANDSIKIMELNNILADIFWCIGIEMETSTMYDKPVLIQLINECVKKSIVEAKLLKERLEPEMLEECGIINQADKFVKKTIRINTINTYTQVKYNLFKEETEGFSKIISELNKGDRLNEMTLDSTIDNIKSLIGYFNLDPNRVLDIVLDAYELNIQNSTCFNSIIKLFKPSAIPQLLGFKYQYFQNQQDTPSSLYDLTAILLKSKIITLEQIYPHLGPNDEDLKLQYQSKKEETIANAKKIGMISLVDKDIEKEKEGEKKETIKDGDKKELKDQSQQQSPATTTIAQPSLDHNNQKFGVLISLLNIDEHEYSNQLLYHLSNVDPASNSIVCKALCKRLTKIINPIYQKISFSILKKSLIPGTIDIEEFIKQSDLIYNLLYYLNVYLSTDTILLNKIVRILKDLIQSVKI</sequence>
<dbReference type="GO" id="GO:0006397">
    <property type="term" value="P:mRNA processing"/>
    <property type="evidence" value="ECO:0007669"/>
    <property type="project" value="InterPro"/>
</dbReference>
<evidence type="ECO:0000256" key="1">
    <source>
        <dbReference type="SAM" id="MobiDB-lite"/>
    </source>
</evidence>